<gene>
    <name evidence="2" type="ORF">HNP38_002836</name>
</gene>
<reference evidence="2 3" key="1">
    <citation type="submission" date="2020-08" db="EMBL/GenBank/DDBJ databases">
        <title>Functional genomics of gut bacteria from endangered species of beetles.</title>
        <authorList>
            <person name="Carlos-Shanley C."/>
        </authorList>
    </citation>
    <scope>NUCLEOTIDE SEQUENCE [LARGE SCALE GENOMIC DNA]</scope>
    <source>
        <strain evidence="2 3">S00151</strain>
    </source>
</reference>
<sequence length="508" mass="51845">MKNKLFTIAVLSFCGFTASAQVGINTPTPSAMLDVVSNGNTASTKAVEINNSSANEMLTVLNNGNVGINVAAPSTRLHIVASAGTGFRLVDGSQAASKVLTSDANGVGTWQTLPVSSGGTVTSFSSGNLSPLFTTSVSNSTTTPSLAFSLSNAPANSIFGNNTGSAAAPTYFSASSLPINGDVTGTLASTTVVKINGSPLGTTTGATSGQVLTFNGTNWAPAALPVQSTDWRIDGNSDVTATNVSSSVGSATSSISNLKYLGTQNANDLVFAANGTIRGVINNANGSLTGGGTDGNSYFMWGSQNTAATTGAAVHTFNNAIIAGYKNSLINSNIIPSSGLMATVLLGKENSVSYNGMAIGFKNTVNGSMIFGNNNTGTSGIVVGMSNDLGSGGHIVIGRDFDNTVAPNTTLVNNSNIYASEYHFFQSQNADGSFKFSKIGVNTVPGSTQVADIKVSKAVQFVNDTTMTCNAASEGSIRYTASASTGHFEGCRRISSAPTFEWRQLNNP</sequence>
<name>A0A840KJ51_9FLAO</name>
<keyword evidence="3" id="KW-1185">Reference proteome</keyword>
<evidence type="ECO:0000313" key="2">
    <source>
        <dbReference type="EMBL" id="MBB4807530.1"/>
    </source>
</evidence>
<protein>
    <submittedName>
        <fullName evidence="2">Uncharacterized protein</fullName>
    </submittedName>
</protein>
<dbReference type="Proteomes" id="UP000592180">
    <property type="component" value="Unassembled WGS sequence"/>
</dbReference>
<dbReference type="EMBL" id="JACHLE010000004">
    <property type="protein sequence ID" value="MBB4807530.1"/>
    <property type="molecule type" value="Genomic_DNA"/>
</dbReference>
<accession>A0A840KJ51</accession>
<keyword evidence="1" id="KW-0732">Signal</keyword>
<feature type="signal peptide" evidence="1">
    <location>
        <begin position="1"/>
        <end position="20"/>
    </location>
</feature>
<dbReference type="RefSeq" id="WP_184190524.1">
    <property type="nucleotide sequence ID" value="NZ_JACHLE010000004.1"/>
</dbReference>
<dbReference type="AlphaFoldDB" id="A0A840KJ51"/>
<evidence type="ECO:0000313" key="3">
    <source>
        <dbReference type="Proteomes" id="UP000592180"/>
    </source>
</evidence>
<proteinExistence type="predicted"/>
<feature type="chain" id="PRO_5033025450" evidence="1">
    <location>
        <begin position="21"/>
        <end position="508"/>
    </location>
</feature>
<comment type="caution">
    <text evidence="2">The sequence shown here is derived from an EMBL/GenBank/DDBJ whole genome shotgun (WGS) entry which is preliminary data.</text>
</comment>
<organism evidence="2 3">
    <name type="scientific">Chryseobacterium defluvii</name>
    <dbReference type="NCBI Taxonomy" id="160396"/>
    <lineage>
        <taxon>Bacteria</taxon>
        <taxon>Pseudomonadati</taxon>
        <taxon>Bacteroidota</taxon>
        <taxon>Flavobacteriia</taxon>
        <taxon>Flavobacteriales</taxon>
        <taxon>Weeksellaceae</taxon>
        <taxon>Chryseobacterium group</taxon>
        <taxon>Chryseobacterium</taxon>
    </lineage>
</organism>
<evidence type="ECO:0000256" key="1">
    <source>
        <dbReference type="SAM" id="SignalP"/>
    </source>
</evidence>